<dbReference type="AlphaFoldDB" id="K3VJV7"/>
<evidence type="ECO:0000256" key="1">
    <source>
        <dbReference type="SAM" id="MobiDB-lite"/>
    </source>
</evidence>
<dbReference type="GeneID" id="20363362"/>
<keyword evidence="3" id="KW-1185">Reference proteome</keyword>
<organism evidence="2 3">
    <name type="scientific">Fusarium pseudograminearum (strain CS3096)</name>
    <name type="common">Wheat and barley crown-rot fungus</name>
    <dbReference type="NCBI Taxonomy" id="1028729"/>
    <lineage>
        <taxon>Eukaryota</taxon>
        <taxon>Fungi</taxon>
        <taxon>Dikarya</taxon>
        <taxon>Ascomycota</taxon>
        <taxon>Pezizomycotina</taxon>
        <taxon>Sordariomycetes</taxon>
        <taxon>Hypocreomycetidae</taxon>
        <taxon>Hypocreales</taxon>
        <taxon>Nectriaceae</taxon>
        <taxon>Fusarium</taxon>
    </lineage>
</organism>
<evidence type="ECO:0000313" key="3">
    <source>
        <dbReference type="Proteomes" id="UP000007978"/>
    </source>
</evidence>
<accession>K3VJV7</accession>
<dbReference type="Proteomes" id="UP000007978">
    <property type="component" value="Chromosome 4"/>
</dbReference>
<proteinExistence type="predicted"/>
<comment type="caution">
    <text evidence="2">The sequence shown here is derived from an EMBL/GenBank/DDBJ whole genome shotgun (WGS) entry which is preliminary data.</text>
</comment>
<dbReference type="EMBL" id="AFNW01000098">
    <property type="protein sequence ID" value="EKJ75032.1"/>
    <property type="molecule type" value="Genomic_DNA"/>
</dbReference>
<feature type="region of interest" description="Disordered" evidence="1">
    <location>
        <begin position="1"/>
        <end position="29"/>
    </location>
</feature>
<gene>
    <name evidence="2" type="ORF">FPSE_04744</name>
</gene>
<reference evidence="2 3" key="1">
    <citation type="journal article" date="2012" name="PLoS Pathog.">
        <title>Comparative pathogenomics reveals horizontally acquired novel virulence genes in fungi infecting cereal hosts.</title>
        <authorList>
            <person name="Gardiner D.M."/>
            <person name="McDonald M.C."/>
            <person name="Covarelli L."/>
            <person name="Solomon P.S."/>
            <person name="Rusu A.G."/>
            <person name="Marshall M."/>
            <person name="Kazan K."/>
            <person name="Chakraborty S."/>
            <person name="McDonald B.A."/>
            <person name="Manners J.M."/>
        </authorList>
    </citation>
    <scope>NUCLEOTIDE SEQUENCE [LARGE SCALE GENOMIC DNA]</scope>
    <source>
        <strain evidence="2 3">CS3096</strain>
    </source>
</reference>
<sequence>MCPSSEQEEEIKRNENGNGQSYASESAHVSMVTGRMSSILIAA</sequence>
<dbReference type="KEGG" id="fpu:FPSE_04744"/>
<name>K3VJV7_FUSPC</name>
<dbReference type="HOGENOM" id="CLU_3242234_0_0_1"/>
<dbReference type="RefSeq" id="XP_009256137.1">
    <property type="nucleotide sequence ID" value="XM_009257862.1"/>
</dbReference>
<evidence type="ECO:0000313" key="2">
    <source>
        <dbReference type="EMBL" id="EKJ75032.1"/>
    </source>
</evidence>
<protein>
    <submittedName>
        <fullName evidence="2">Uncharacterized protein</fullName>
    </submittedName>
</protein>